<proteinExistence type="predicted"/>
<feature type="compositionally biased region" description="Basic and acidic residues" evidence="1">
    <location>
        <begin position="1"/>
        <end position="17"/>
    </location>
</feature>
<gene>
    <name evidence="2" type="ORF">H6P81_010410</name>
</gene>
<comment type="caution">
    <text evidence="2">The sequence shown here is derived from an EMBL/GenBank/DDBJ whole genome shotgun (WGS) entry which is preliminary data.</text>
</comment>
<reference evidence="2 3" key="1">
    <citation type="submission" date="2021-07" db="EMBL/GenBank/DDBJ databases">
        <title>The Aristolochia fimbriata genome: insights into angiosperm evolution, floral development and chemical biosynthesis.</title>
        <authorList>
            <person name="Jiao Y."/>
        </authorList>
    </citation>
    <scope>NUCLEOTIDE SEQUENCE [LARGE SCALE GENOMIC DNA]</scope>
    <source>
        <strain evidence="2">IBCAS-2021</strain>
        <tissue evidence="2">Leaf</tissue>
    </source>
</reference>
<name>A0AAV7EQS3_ARIFI</name>
<keyword evidence="3" id="KW-1185">Reference proteome</keyword>
<evidence type="ECO:0000256" key="1">
    <source>
        <dbReference type="SAM" id="MobiDB-lite"/>
    </source>
</evidence>
<organism evidence="2 3">
    <name type="scientific">Aristolochia fimbriata</name>
    <name type="common">White veined hardy Dutchman's pipe vine</name>
    <dbReference type="NCBI Taxonomy" id="158543"/>
    <lineage>
        <taxon>Eukaryota</taxon>
        <taxon>Viridiplantae</taxon>
        <taxon>Streptophyta</taxon>
        <taxon>Embryophyta</taxon>
        <taxon>Tracheophyta</taxon>
        <taxon>Spermatophyta</taxon>
        <taxon>Magnoliopsida</taxon>
        <taxon>Magnoliidae</taxon>
        <taxon>Piperales</taxon>
        <taxon>Aristolochiaceae</taxon>
        <taxon>Aristolochia</taxon>
    </lineage>
</organism>
<dbReference type="EMBL" id="JAINDJ010000004">
    <property type="protein sequence ID" value="KAG9450445.1"/>
    <property type="molecule type" value="Genomic_DNA"/>
</dbReference>
<dbReference type="Proteomes" id="UP000825729">
    <property type="component" value="Unassembled WGS sequence"/>
</dbReference>
<protein>
    <submittedName>
        <fullName evidence="2">Uncharacterized protein</fullName>
    </submittedName>
</protein>
<evidence type="ECO:0000313" key="2">
    <source>
        <dbReference type="EMBL" id="KAG9450445.1"/>
    </source>
</evidence>
<feature type="compositionally biased region" description="Low complexity" evidence="1">
    <location>
        <begin position="44"/>
        <end position="56"/>
    </location>
</feature>
<sequence>MQDKGHGTHGWPADEHKAKAKRSLQGTDGGHMCKHTTMGARPPAMQAGVQGVAGRGAPTGMQHVCTQRRRVPKGTCKRAQCIAYIRARDEAQRHP</sequence>
<accession>A0AAV7EQS3</accession>
<dbReference type="AlphaFoldDB" id="A0AAV7EQS3"/>
<evidence type="ECO:0000313" key="3">
    <source>
        <dbReference type="Proteomes" id="UP000825729"/>
    </source>
</evidence>
<feature type="region of interest" description="Disordered" evidence="1">
    <location>
        <begin position="1"/>
        <end position="72"/>
    </location>
</feature>